<comment type="caution">
    <text evidence="1">The sequence shown here is derived from an EMBL/GenBank/DDBJ whole genome shotgun (WGS) entry which is preliminary data.</text>
</comment>
<reference evidence="1" key="1">
    <citation type="journal article" date="2019" name="bioRxiv">
        <title>The Genome of the Zebra Mussel, Dreissena polymorpha: A Resource for Invasive Species Research.</title>
        <authorList>
            <person name="McCartney M.A."/>
            <person name="Auch B."/>
            <person name="Kono T."/>
            <person name="Mallez S."/>
            <person name="Zhang Y."/>
            <person name="Obille A."/>
            <person name="Becker A."/>
            <person name="Abrahante J.E."/>
            <person name="Garbe J."/>
            <person name="Badalamenti J.P."/>
            <person name="Herman A."/>
            <person name="Mangelson H."/>
            <person name="Liachko I."/>
            <person name="Sullivan S."/>
            <person name="Sone E.D."/>
            <person name="Koren S."/>
            <person name="Silverstein K.A.T."/>
            <person name="Beckman K.B."/>
            <person name="Gohl D.M."/>
        </authorList>
    </citation>
    <scope>NUCLEOTIDE SEQUENCE</scope>
    <source>
        <strain evidence="1">Duluth1</strain>
        <tissue evidence="1">Whole animal</tissue>
    </source>
</reference>
<protein>
    <submittedName>
        <fullName evidence="1">Uncharacterized protein</fullName>
    </submittedName>
</protein>
<reference evidence="1" key="2">
    <citation type="submission" date="2020-11" db="EMBL/GenBank/DDBJ databases">
        <authorList>
            <person name="McCartney M.A."/>
            <person name="Auch B."/>
            <person name="Kono T."/>
            <person name="Mallez S."/>
            <person name="Becker A."/>
            <person name="Gohl D.M."/>
            <person name="Silverstein K.A.T."/>
            <person name="Koren S."/>
            <person name="Bechman K.B."/>
            <person name="Herman A."/>
            <person name="Abrahante J.E."/>
            <person name="Garbe J."/>
        </authorList>
    </citation>
    <scope>NUCLEOTIDE SEQUENCE</scope>
    <source>
        <strain evidence="1">Duluth1</strain>
        <tissue evidence="1">Whole animal</tissue>
    </source>
</reference>
<evidence type="ECO:0000313" key="2">
    <source>
        <dbReference type="Proteomes" id="UP000828390"/>
    </source>
</evidence>
<dbReference type="AlphaFoldDB" id="A0A9D4S4K0"/>
<keyword evidence="2" id="KW-1185">Reference proteome</keyword>
<organism evidence="1 2">
    <name type="scientific">Dreissena polymorpha</name>
    <name type="common">Zebra mussel</name>
    <name type="synonym">Mytilus polymorpha</name>
    <dbReference type="NCBI Taxonomy" id="45954"/>
    <lineage>
        <taxon>Eukaryota</taxon>
        <taxon>Metazoa</taxon>
        <taxon>Spiralia</taxon>
        <taxon>Lophotrochozoa</taxon>
        <taxon>Mollusca</taxon>
        <taxon>Bivalvia</taxon>
        <taxon>Autobranchia</taxon>
        <taxon>Heteroconchia</taxon>
        <taxon>Euheterodonta</taxon>
        <taxon>Imparidentia</taxon>
        <taxon>Neoheterodontei</taxon>
        <taxon>Myida</taxon>
        <taxon>Dreissenoidea</taxon>
        <taxon>Dreissenidae</taxon>
        <taxon>Dreissena</taxon>
    </lineage>
</organism>
<proteinExistence type="predicted"/>
<dbReference type="EMBL" id="JAIWYP010000001">
    <property type="protein sequence ID" value="KAH3890248.1"/>
    <property type="molecule type" value="Genomic_DNA"/>
</dbReference>
<dbReference type="Proteomes" id="UP000828390">
    <property type="component" value="Unassembled WGS sequence"/>
</dbReference>
<evidence type="ECO:0000313" key="1">
    <source>
        <dbReference type="EMBL" id="KAH3890248.1"/>
    </source>
</evidence>
<name>A0A9D4S4K0_DREPO</name>
<sequence length="162" mass="18903">MITVSIPVTYDSVRNISVSMIHDFYDNKYSVSMIYDNKCDKGNIRINISIRRYDSKGKKRYDSVRNISFDYEQKISIRYDSYDNLTKDKCEYDSGMIISVSISVCMIYDSEGKKSYDGEGIISMSMIYDSVQKISISIKVIMIYDMKEIRYIKGDVCMIYIN</sequence>
<accession>A0A9D4S4K0</accession>
<gene>
    <name evidence="1" type="ORF">DPMN_014321</name>
</gene>